<evidence type="ECO:0000313" key="2">
    <source>
        <dbReference type="Proteomes" id="UP000054408"/>
    </source>
</evidence>
<organism evidence="1 2">
    <name type="scientific">Thecamonas trahens ATCC 50062</name>
    <dbReference type="NCBI Taxonomy" id="461836"/>
    <lineage>
        <taxon>Eukaryota</taxon>
        <taxon>Apusozoa</taxon>
        <taxon>Apusomonadida</taxon>
        <taxon>Apusomonadidae</taxon>
        <taxon>Thecamonas</taxon>
    </lineage>
</organism>
<dbReference type="AlphaFoldDB" id="A0A0L0D1R5"/>
<accession>A0A0L0D1R5</accession>
<dbReference type="Proteomes" id="UP000054408">
    <property type="component" value="Unassembled WGS sequence"/>
</dbReference>
<evidence type="ECO:0000313" key="1">
    <source>
        <dbReference type="EMBL" id="KNC46146.1"/>
    </source>
</evidence>
<gene>
    <name evidence="1" type="ORF">AMSG_11597</name>
</gene>
<name>A0A0L0D1R5_THETB</name>
<reference evidence="1 2" key="1">
    <citation type="submission" date="2010-05" db="EMBL/GenBank/DDBJ databases">
        <title>The Genome Sequence of Thecamonas trahens ATCC 50062.</title>
        <authorList>
            <consortium name="The Broad Institute Genome Sequencing Platform"/>
            <person name="Russ C."/>
            <person name="Cuomo C."/>
            <person name="Shea T."/>
            <person name="Young S.K."/>
            <person name="Zeng Q."/>
            <person name="Koehrsen M."/>
            <person name="Haas B."/>
            <person name="Borodovsky M."/>
            <person name="Guigo R."/>
            <person name="Alvarado L."/>
            <person name="Berlin A."/>
            <person name="Bochicchio J."/>
            <person name="Borenstein D."/>
            <person name="Chapman S."/>
            <person name="Chen Z."/>
            <person name="Freedman E."/>
            <person name="Gellesch M."/>
            <person name="Goldberg J."/>
            <person name="Griggs A."/>
            <person name="Gujja S."/>
            <person name="Heilman E."/>
            <person name="Heiman D."/>
            <person name="Hepburn T."/>
            <person name="Howarth C."/>
            <person name="Jen D."/>
            <person name="Larson L."/>
            <person name="Mehta T."/>
            <person name="Park D."/>
            <person name="Pearson M."/>
            <person name="Roberts A."/>
            <person name="Saif S."/>
            <person name="Shenoy N."/>
            <person name="Sisk P."/>
            <person name="Stolte C."/>
            <person name="Sykes S."/>
            <person name="Thomson T."/>
            <person name="Walk T."/>
            <person name="White J."/>
            <person name="Yandava C."/>
            <person name="Burger G."/>
            <person name="Gray M.W."/>
            <person name="Holland P.W.H."/>
            <person name="King N."/>
            <person name="Lang F.B.F."/>
            <person name="Roger A.J."/>
            <person name="Ruiz-Trillo I."/>
            <person name="Lander E."/>
            <person name="Nusbaum C."/>
        </authorList>
    </citation>
    <scope>NUCLEOTIDE SEQUENCE [LARGE SCALE GENOMIC DNA]</scope>
    <source>
        <strain evidence="1 2">ATCC 50062</strain>
    </source>
</reference>
<dbReference type="RefSeq" id="XP_013763195.1">
    <property type="nucleotide sequence ID" value="XM_013907741.1"/>
</dbReference>
<dbReference type="GeneID" id="25569512"/>
<dbReference type="EMBL" id="GL349433">
    <property type="protein sequence ID" value="KNC46146.1"/>
    <property type="molecule type" value="Genomic_DNA"/>
</dbReference>
<proteinExistence type="predicted"/>
<keyword evidence="2" id="KW-1185">Reference proteome</keyword>
<sequence length="119" mass="12679">MDTKDEHGGVGPGGFGKDWLTIATGGRERNAGTLPHAVALTVALADGKDDMELAVLGDDVAGREHGDTIKVCVAELGHLGLQLFKARRVQDLEMRQRGDDLRHGVPRVEGAVTCVKLLE</sequence>
<protein>
    <submittedName>
        <fullName evidence="1">Uncharacterized protein</fullName>
    </submittedName>
</protein>